<feature type="transmembrane region" description="Helical" evidence="6">
    <location>
        <begin position="427"/>
        <end position="449"/>
    </location>
</feature>
<evidence type="ECO:0000259" key="7">
    <source>
        <dbReference type="Pfam" id="PF04547"/>
    </source>
</evidence>
<keyword evidence="4 6" id="KW-0472">Membrane</keyword>
<dbReference type="GO" id="GO:0016020">
    <property type="term" value="C:membrane"/>
    <property type="evidence" value="ECO:0007669"/>
    <property type="project" value="UniProtKB-SubCell"/>
</dbReference>
<dbReference type="PANTHER" id="PTHR12308">
    <property type="entry name" value="ANOCTAMIN"/>
    <property type="match status" value="1"/>
</dbReference>
<feature type="transmembrane region" description="Helical" evidence="6">
    <location>
        <begin position="271"/>
        <end position="297"/>
    </location>
</feature>
<evidence type="ECO:0000259" key="8">
    <source>
        <dbReference type="Pfam" id="PF20877"/>
    </source>
</evidence>
<gene>
    <name evidence="9" type="ORF">KGF57_002889</name>
</gene>
<feature type="compositionally biased region" description="Polar residues" evidence="5">
    <location>
        <begin position="779"/>
        <end position="822"/>
    </location>
</feature>
<evidence type="ECO:0000256" key="2">
    <source>
        <dbReference type="ARBA" id="ARBA00022692"/>
    </source>
</evidence>
<feature type="transmembrane region" description="Helical" evidence="6">
    <location>
        <begin position="606"/>
        <end position="625"/>
    </location>
</feature>
<reference evidence="9 10" key="1">
    <citation type="journal article" date="2022" name="DNA Res.">
        <title>Genome analysis of five recently described species of the CUG-Ser clade uncovers Candida theae as a new hybrid lineage with pathogenic potential in the Candida parapsilosis species complex.</title>
        <authorList>
            <person name="Mixao V."/>
            <person name="Del Olmo V."/>
            <person name="Hegedusova E."/>
            <person name="Saus E."/>
            <person name="Pryszcz L."/>
            <person name="Cillingova A."/>
            <person name="Nosek J."/>
            <person name="Gabaldon T."/>
        </authorList>
    </citation>
    <scope>NUCLEOTIDE SEQUENCE [LARGE SCALE GENOMIC DNA]</scope>
    <source>
        <strain evidence="9 10">CBS 12239</strain>
    </source>
</reference>
<feature type="domain" description="Anoctamin transmembrane" evidence="7">
    <location>
        <begin position="158"/>
        <end position="626"/>
    </location>
</feature>
<organism evidence="9 10">
    <name type="scientific">Candida theae</name>
    <dbReference type="NCBI Taxonomy" id="1198502"/>
    <lineage>
        <taxon>Eukaryota</taxon>
        <taxon>Fungi</taxon>
        <taxon>Dikarya</taxon>
        <taxon>Ascomycota</taxon>
        <taxon>Saccharomycotina</taxon>
        <taxon>Pichiomycetes</taxon>
        <taxon>Debaryomycetaceae</taxon>
        <taxon>Candida/Lodderomyces clade</taxon>
        <taxon>Candida</taxon>
    </lineage>
</organism>
<accession>A0AAD5FYN3</accession>
<feature type="compositionally biased region" description="Basic and acidic residues" evidence="5">
    <location>
        <begin position="902"/>
        <end position="928"/>
    </location>
</feature>
<feature type="compositionally biased region" description="Polar residues" evidence="5">
    <location>
        <begin position="892"/>
        <end position="901"/>
    </location>
</feature>
<dbReference type="Pfam" id="PF20877">
    <property type="entry name" value="Anoctamin_N"/>
    <property type="match status" value="1"/>
</dbReference>
<evidence type="ECO:0000256" key="3">
    <source>
        <dbReference type="ARBA" id="ARBA00022989"/>
    </source>
</evidence>
<feature type="transmembrane region" description="Helical" evidence="6">
    <location>
        <begin position="558"/>
        <end position="578"/>
    </location>
</feature>
<dbReference type="RefSeq" id="XP_051608716.1">
    <property type="nucleotide sequence ID" value="XM_051752250.1"/>
</dbReference>
<proteinExistence type="predicted"/>
<dbReference type="InterPro" id="IPR049456">
    <property type="entry name" value="Anoctamin_N_fung"/>
</dbReference>
<feature type="transmembrane region" description="Helical" evidence="6">
    <location>
        <begin position="352"/>
        <end position="376"/>
    </location>
</feature>
<sequence>MPQAIQELDPDFYIAYNYPIDDKTKKVNSQTEKALYTFVEYLYEKGFAATIRPGDPTHLLIFIKLSPYKFIEEAEKDLIKNYEFGVTAKDDELSSRFRIIYQYLTSSKKLGGCGIVPGEAPYQEVAGIVPITSAFNETKLVEDLKDAFTKPELSANRIRRTYGVQIALYFEFFKHYIYWLVGLSVLGVLQFFKKKGAYSLGYTFVNLLWGTFFLAFWHRKQQYLVNLWGVQNSHLVEEHSLELAEINDKFEPQSSYLHKSNTEGFRFVKQLLFIPIALGFAAVLISYQLGCFFIEIFLTDLYDGPGKSYLTLLPTILISVFVPILTIVYNLVTSVVIKLEGHDTKVSENQSVLIKAYALDFLTSYAPLLITSFLYLPFAHLVGPHLGDIQTTISSYVGENRFYSKYLTKLKSQKEFKINQGRLNAQFFYFVVTNQIVQAALKYVLPLAISKVVKLYQTKVQKKPQLKTSDDSPYEAGWLQNVRISLDLPEYSVDADFKSVVLQYGYLIMFGPVWPLAPLVSLVFAVIFFKLDQFKLFNGSYFKPPVPKRVDSIHPWNWALFLLTWLGSIVSPVVTAFYRHGTAPPKTMGQFALDNASVNISSSAKLVLLMLFTEHGFLFLSYVLYNLSELFKSSVEWENDFIDNDIKLRHDHYSKHVKPTIKVANVPAWNDFTVQSALDFTPPSAVEPVDDVAAEKVPSKKQGYSTSSQAAETSVHSRSEQARLLAEKERLLREKQAELAKLEQRKLEDPAVAGTTASEYNRLNRDKDANDSIIAAKSDPNSKQHYSTIDDNTHVSDSNTSSNQPTDQTTNTNELIHGSTQIPPAPNDKSATVYTDKYTTHSENAAKAEARAPAGAGLASAAAAPPSNTDKEKDRQQNFDTNPAPAKENKTGIKNSNLTATEQRKALAAGDDRYNGNHDAGVEKEKKSSSKNSNQNSKDSQDGEKSNGAEGDDGSSKNSEADSSSPSKDPKRKRSGLKKLLNKI</sequence>
<feature type="domain" description="Anoctamin alpha-beta plait" evidence="8">
    <location>
        <begin position="9"/>
        <end position="125"/>
    </location>
</feature>
<feature type="compositionally biased region" description="Low complexity" evidence="5">
    <location>
        <begin position="851"/>
        <end position="864"/>
    </location>
</feature>
<dbReference type="GO" id="GO:0032541">
    <property type="term" value="C:cortical endoplasmic reticulum"/>
    <property type="evidence" value="ECO:0007669"/>
    <property type="project" value="TreeGrafter"/>
</dbReference>
<feature type="transmembrane region" description="Helical" evidence="6">
    <location>
        <begin position="198"/>
        <end position="217"/>
    </location>
</feature>
<feature type="region of interest" description="Disordered" evidence="5">
    <location>
        <begin position="771"/>
        <end position="984"/>
    </location>
</feature>
<keyword evidence="10" id="KW-1185">Reference proteome</keyword>
<dbReference type="PANTHER" id="PTHR12308:SF73">
    <property type="entry name" value="ANOCTAMIN"/>
    <property type="match status" value="1"/>
</dbReference>
<dbReference type="InterPro" id="IPR049452">
    <property type="entry name" value="Anoctamin_TM"/>
</dbReference>
<evidence type="ECO:0000256" key="6">
    <source>
        <dbReference type="SAM" id="Phobius"/>
    </source>
</evidence>
<feature type="compositionally biased region" description="Low complexity" evidence="5">
    <location>
        <begin position="956"/>
        <end position="967"/>
    </location>
</feature>
<feature type="compositionally biased region" description="Polar residues" evidence="5">
    <location>
        <begin position="702"/>
        <end position="714"/>
    </location>
</feature>
<evidence type="ECO:0000256" key="1">
    <source>
        <dbReference type="ARBA" id="ARBA00004141"/>
    </source>
</evidence>
<feature type="transmembrane region" description="Helical" evidence="6">
    <location>
        <begin position="309"/>
        <end position="332"/>
    </location>
</feature>
<keyword evidence="3 6" id="KW-1133">Transmembrane helix</keyword>
<dbReference type="GO" id="GO:0005254">
    <property type="term" value="F:chloride channel activity"/>
    <property type="evidence" value="ECO:0007669"/>
    <property type="project" value="TreeGrafter"/>
</dbReference>
<name>A0AAD5FYN3_9ASCO</name>
<comment type="caution">
    <text evidence="9">The sequence shown here is derived from an EMBL/GenBank/DDBJ whole genome shotgun (WGS) entry which is preliminary data.</text>
</comment>
<feature type="compositionally biased region" description="Basic and acidic residues" evidence="5">
    <location>
        <begin position="838"/>
        <end position="850"/>
    </location>
</feature>
<feature type="compositionally biased region" description="Basic residues" evidence="5">
    <location>
        <begin position="970"/>
        <end position="984"/>
    </location>
</feature>
<dbReference type="GeneID" id="76150948"/>
<feature type="region of interest" description="Disordered" evidence="5">
    <location>
        <begin position="695"/>
        <end position="722"/>
    </location>
</feature>
<keyword evidence="2 6" id="KW-0812">Transmembrane</keyword>
<dbReference type="InterPro" id="IPR007632">
    <property type="entry name" value="Anoctamin"/>
</dbReference>
<protein>
    <submittedName>
        <fullName evidence="9">Uncharacterized protein</fullName>
    </submittedName>
</protein>
<evidence type="ECO:0000313" key="9">
    <source>
        <dbReference type="EMBL" id="KAI5958081.1"/>
    </source>
</evidence>
<comment type="subcellular location">
    <subcellularLocation>
        <location evidence="1">Membrane</location>
        <topology evidence="1">Multi-pass membrane protein</topology>
    </subcellularLocation>
</comment>
<feature type="transmembrane region" description="Helical" evidence="6">
    <location>
        <begin position="176"/>
        <end position="192"/>
    </location>
</feature>
<dbReference type="Proteomes" id="UP001204833">
    <property type="component" value="Unassembled WGS sequence"/>
</dbReference>
<evidence type="ECO:0000256" key="4">
    <source>
        <dbReference type="ARBA" id="ARBA00023136"/>
    </source>
</evidence>
<dbReference type="EMBL" id="JAIHNG010000119">
    <property type="protein sequence ID" value="KAI5958081.1"/>
    <property type="molecule type" value="Genomic_DNA"/>
</dbReference>
<dbReference type="AlphaFoldDB" id="A0AAD5FYN3"/>
<evidence type="ECO:0000313" key="10">
    <source>
        <dbReference type="Proteomes" id="UP001204833"/>
    </source>
</evidence>
<feature type="transmembrane region" description="Helical" evidence="6">
    <location>
        <begin position="506"/>
        <end position="529"/>
    </location>
</feature>
<evidence type="ECO:0000256" key="5">
    <source>
        <dbReference type="SAM" id="MobiDB-lite"/>
    </source>
</evidence>
<dbReference type="Pfam" id="PF04547">
    <property type="entry name" value="Anoctamin"/>
    <property type="match status" value="1"/>
</dbReference>